<keyword evidence="3" id="KW-1185">Reference proteome</keyword>
<dbReference type="Proteomes" id="UP000324233">
    <property type="component" value="Chromosome"/>
</dbReference>
<dbReference type="Pfam" id="PF17963">
    <property type="entry name" value="Big_9"/>
    <property type="match status" value="1"/>
</dbReference>
<dbReference type="Gene3D" id="2.60.40.3440">
    <property type="match status" value="1"/>
</dbReference>
<name>A0A5B9VUU7_9BACT</name>
<feature type="region of interest" description="Disordered" evidence="1">
    <location>
        <begin position="24"/>
        <end position="50"/>
    </location>
</feature>
<protein>
    <recommendedName>
        <fullName evidence="4">RapA2 cadherin-like domain-containing protein</fullName>
    </recommendedName>
</protein>
<dbReference type="EMBL" id="CP042997">
    <property type="protein sequence ID" value="QEH32028.1"/>
    <property type="molecule type" value="Genomic_DNA"/>
</dbReference>
<feature type="region of interest" description="Disordered" evidence="1">
    <location>
        <begin position="130"/>
        <end position="151"/>
    </location>
</feature>
<dbReference type="KEGG" id="agv:OJF2_04970"/>
<dbReference type="AlphaFoldDB" id="A0A5B9VUU7"/>
<organism evidence="2 3">
    <name type="scientific">Aquisphaera giovannonii</name>
    <dbReference type="NCBI Taxonomy" id="406548"/>
    <lineage>
        <taxon>Bacteria</taxon>
        <taxon>Pseudomonadati</taxon>
        <taxon>Planctomycetota</taxon>
        <taxon>Planctomycetia</taxon>
        <taxon>Isosphaerales</taxon>
        <taxon>Isosphaeraceae</taxon>
        <taxon>Aquisphaera</taxon>
    </lineage>
</organism>
<gene>
    <name evidence="2" type="ORF">OJF2_04970</name>
</gene>
<proteinExistence type="predicted"/>
<sequence length="151" mass="15401">MCHPPRLRNEANHDHGIGLKFRGMADEVAGRPRPGGSHRPSARPTPRGAVSCVPLEPRALLTATALADAYSVISGVPSSAGAQQGVLADDAIASGNAPSVSANTTPSHGMLAMNSGGTFTYTADSGDVGTDSFSYAASDGRGNDHHVRRGP</sequence>
<evidence type="ECO:0000313" key="2">
    <source>
        <dbReference type="EMBL" id="QEH32028.1"/>
    </source>
</evidence>
<evidence type="ECO:0008006" key="4">
    <source>
        <dbReference type="Google" id="ProtNLM"/>
    </source>
</evidence>
<reference evidence="2 3" key="1">
    <citation type="submission" date="2019-08" db="EMBL/GenBank/DDBJ databases">
        <title>Deep-cultivation of Planctomycetes and their phenomic and genomic characterization uncovers novel biology.</title>
        <authorList>
            <person name="Wiegand S."/>
            <person name="Jogler M."/>
            <person name="Boedeker C."/>
            <person name="Pinto D."/>
            <person name="Vollmers J."/>
            <person name="Rivas-Marin E."/>
            <person name="Kohn T."/>
            <person name="Peeters S.H."/>
            <person name="Heuer A."/>
            <person name="Rast P."/>
            <person name="Oberbeckmann S."/>
            <person name="Bunk B."/>
            <person name="Jeske O."/>
            <person name="Meyerdierks A."/>
            <person name="Storesund J.E."/>
            <person name="Kallscheuer N."/>
            <person name="Luecker S."/>
            <person name="Lage O.M."/>
            <person name="Pohl T."/>
            <person name="Merkel B.J."/>
            <person name="Hornburger P."/>
            <person name="Mueller R.-W."/>
            <person name="Bruemmer F."/>
            <person name="Labrenz M."/>
            <person name="Spormann A.M."/>
            <person name="Op den Camp H."/>
            <person name="Overmann J."/>
            <person name="Amann R."/>
            <person name="Jetten M.S.M."/>
            <person name="Mascher T."/>
            <person name="Medema M.H."/>
            <person name="Devos D.P."/>
            <person name="Kaster A.-K."/>
            <person name="Ovreas L."/>
            <person name="Rohde M."/>
            <person name="Galperin M.Y."/>
            <person name="Jogler C."/>
        </authorList>
    </citation>
    <scope>NUCLEOTIDE SEQUENCE [LARGE SCALE GENOMIC DNA]</scope>
    <source>
        <strain evidence="2 3">OJF2</strain>
    </source>
</reference>
<evidence type="ECO:0000313" key="3">
    <source>
        <dbReference type="Proteomes" id="UP000324233"/>
    </source>
</evidence>
<evidence type="ECO:0000256" key="1">
    <source>
        <dbReference type="SAM" id="MobiDB-lite"/>
    </source>
</evidence>
<accession>A0A5B9VUU7</accession>